<dbReference type="OrthoDB" id="3184970at2759"/>
<dbReference type="Gene3D" id="3.30.710.10">
    <property type="entry name" value="Potassium Channel Kv1.1, Chain A"/>
    <property type="match status" value="1"/>
</dbReference>
<dbReference type="SUPFAM" id="SSF54695">
    <property type="entry name" value="POZ domain"/>
    <property type="match status" value="1"/>
</dbReference>
<dbReference type="STRING" id="97359.A0A550CBX1"/>
<evidence type="ECO:0000259" key="1">
    <source>
        <dbReference type="Pfam" id="PF00651"/>
    </source>
</evidence>
<dbReference type="Proteomes" id="UP000320762">
    <property type="component" value="Unassembled WGS sequence"/>
</dbReference>
<dbReference type="InterPro" id="IPR000210">
    <property type="entry name" value="BTB/POZ_dom"/>
</dbReference>
<evidence type="ECO:0000313" key="3">
    <source>
        <dbReference type="Proteomes" id="UP000320762"/>
    </source>
</evidence>
<proteinExistence type="predicted"/>
<sequence>MSPLHLPIPVWFPDSDVTFRSTDGVLFKIHRINLDTHSGAFPPPEFASTEFGCSATEVVDLTEDARTLELLFQFIYPWRQPTLLDTPFEALDALAEAAEKYQIFSAMNICRVRMKDTLPEHPVQVMNYAARHSYFEILDAAAPLTISLPAADVLRSLSGQFIVPYVPWRNVLTSGCRCAPLGHRGGYDLCVNWTRICAVILANFGGQVASLRRLETVFVNEAVSGVSCKSSLCSQGLHLWRQRVEQEVKAIPPMRAFLAQSA</sequence>
<comment type="caution">
    <text evidence="2">The sequence shown here is derived from an EMBL/GenBank/DDBJ whole genome shotgun (WGS) entry which is preliminary data.</text>
</comment>
<dbReference type="EMBL" id="VDMD01000013">
    <property type="protein sequence ID" value="TRM62289.1"/>
    <property type="molecule type" value="Genomic_DNA"/>
</dbReference>
<name>A0A550CBX1_9AGAR</name>
<feature type="domain" description="BTB" evidence="1">
    <location>
        <begin position="15"/>
        <end position="115"/>
    </location>
</feature>
<keyword evidence="3" id="KW-1185">Reference proteome</keyword>
<reference evidence="2 3" key="1">
    <citation type="journal article" date="2019" name="New Phytol.">
        <title>Comparative genomics reveals unique wood-decay strategies and fruiting body development in the Schizophyllaceae.</title>
        <authorList>
            <person name="Almasi E."/>
            <person name="Sahu N."/>
            <person name="Krizsan K."/>
            <person name="Balint B."/>
            <person name="Kovacs G.M."/>
            <person name="Kiss B."/>
            <person name="Cseklye J."/>
            <person name="Drula E."/>
            <person name="Henrissat B."/>
            <person name="Nagy I."/>
            <person name="Chovatia M."/>
            <person name="Adam C."/>
            <person name="LaButti K."/>
            <person name="Lipzen A."/>
            <person name="Riley R."/>
            <person name="Grigoriev I.V."/>
            <person name="Nagy L.G."/>
        </authorList>
    </citation>
    <scope>NUCLEOTIDE SEQUENCE [LARGE SCALE GENOMIC DNA]</scope>
    <source>
        <strain evidence="2 3">NL-1724</strain>
    </source>
</reference>
<dbReference type="AlphaFoldDB" id="A0A550CBX1"/>
<dbReference type="Pfam" id="PF00651">
    <property type="entry name" value="BTB"/>
    <property type="match status" value="1"/>
</dbReference>
<organism evidence="2 3">
    <name type="scientific">Schizophyllum amplum</name>
    <dbReference type="NCBI Taxonomy" id="97359"/>
    <lineage>
        <taxon>Eukaryota</taxon>
        <taxon>Fungi</taxon>
        <taxon>Dikarya</taxon>
        <taxon>Basidiomycota</taxon>
        <taxon>Agaricomycotina</taxon>
        <taxon>Agaricomycetes</taxon>
        <taxon>Agaricomycetidae</taxon>
        <taxon>Agaricales</taxon>
        <taxon>Schizophyllaceae</taxon>
        <taxon>Schizophyllum</taxon>
    </lineage>
</organism>
<evidence type="ECO:0000313" key="2">
    <source>
        <dbReference type="EMBL" id="TRM62289.1"/>
    </source>
</evidence>
<accession>A0A550CBX1</accession>
<gene>
    <name evidence="2" type="ORF">BD626DRAFT_404272</name>
</gene>
<protein>
    <recommendedName>
        <fullName evidence="1">BTB domain-containing protein</fullName>
    </recommendedName>
</protein>
<dbReference type="InterPro" id="IPR011333">
    <property type="entry name" value="SKP1/BTB/POZ_sf"/>
</dbReference>